<dbReference type="OrthoDB" id="9798192at2"/>
<dbReference type="SUPFAM" id="SSF51445">
    <property type="entry name" value="(Trans)glycosidases"/>
    <property type="match status" value="1"/>
</dbReference>
<dbReference type="PROSITE" id="PS51257">
    <property type="entry name" value="PROKAR_LIPOPROTEIN"/>
    <property type="match status" value="1"/>
</dbReference>
<comment type="caution">
    <text evidence="5">The sequence shown here is derived from an EMBL/GenBank/DDBJ whole genome shotgun (WGS) entry which is preliminary data.</text>
</comment>
<keyword evidence="3" id="KW-0326">Glycosidase</keyword>
<keyword evidence="4" id="KW-0732">Signal</keyword>
<dbReference type="AlphaFoldDB" id="A0A4S4NDG6"/>
<gene>
    <name evidence="5" type="ORF">E4Z66_13595</name>
</gene>
<accession>A0A4S4NDG6</accession>
<dbReference type="InterPro" id="IPR002053">
    <property type="entry name" value="Glyco_hydro_25"/>
</dbReference>
<keyword evidence="2 5" id="KW-0378">Hydrolase</keyword>
<evidence type="ECO:0000256" key="4">
    <source>
        <dbReference type="SAM" id="SignalP"/>
    </source>
</evidence>
<name>A0A4S4NDG6_9RHOB</name>
<evidence type="ECO:0000256" key="1">
    <source>
        <dbReference type="ARBA" id="ARBA00010646"/>
    </source>
</evidence>
<dbReference type="PANTHER" id="PTHR34135:SF2">
    <property type="entry name" value="LYSOZYME"/>
    <property type="match status" value="1"/>
</dbReference>
<dbReference type="EMBL" id="SRKY01000003">
    <property type="protein sequence ID" value="THH36088.1"/>
    <property type="molecule type" value="Genomic_DNA"/>
</dbReference>
<dbReference type="PROSITE" id="PS51904">
    <property type="entry name" value="GLYCOSYL_HYDROL_F25_2"/>
    <property type="match status" value="1"/>
</dbReference>
<evidence type="ECO:0000313" key="6">
    <source>
        <dbReference type="Proteomes" id="UP000306602"/>
    </source>
</evidence>
<dbReference type="GO" id="GO:0003796">
    <property type="term" value="F:lysozyme activity"/>
    <property type="evidence" value="ECO:0007669"/>
    <property type="project" value="InterPro"/>
</dbReference>
<dbReference type="Pfam" id="PF01183">
    <property type="entry name" value="Glyco_hydro_25"/>
    <property type="match status" value="1"/>
</dbReference>
<dbReference type="CDD" id="cd06413">
    <property type="entry name" value="GH25_muramidase_1"/>
    <property type="match status" value="1"/>
</dbReference>
<protein>
    <submittedName>
        <fullName evidence="5">Glycoside hydrolase</fullName>
    </submittedName>
</protein>
<feature type="chain" id="PRO_5020676483" evidence="4">
    <location>
        <begin position="21"/>
        <end position="253"/>
    </location>
</feature>
<evidence type="ECO:0000313" key="5">
    <source>
        <dbReference type="EMBL" id="THH36088.1"/>
    </source>
</evidence>
<evidence type="ECO:0000256" key="2">
    <source>
        <dbReference type="ARBA" id="ARBA00022801"/>
    </source>
</evidence>
<dbReference type="GO" id="GO:0016998">
    <property type="term" value="P:cell wall macromolecule catabolic process"/>
    <property type="evidence" value="ECO:0007669"/>
    <property type="project" value="InterPro"/>
</dbReference>
<dbReference type="SMART" id="SM00641">
    <property type="entry name" value="Glyco_25"/>
    <property type="match status" value="1"/>
</dbReference>
<dbReference type="RefSeq" id="WP_136463558.1">
    <property type="nucleotide sequence ID" value="NZ_SRKY01000003.1"/>
</dbReference>
<reference evidence="5 6" key="1">
    <citation type="submission" date="2019-04" db="EMBL/GenBank/DDBJ databases">
        <title>Shimia ponticola sp. nov., isolated from seawater.</title>
        <authorList>
            <person name="Kim Y.-O."/>
            <person name="Yoon J.-H."/>
        </authorList>
    </citation>
    <scope>NUCLEOTIDE SEQUENCE [LARGE SCALE GENOMIC DNA]</scope>
    <source>
        <strain evidence="5 6">MYP11</strain>
    </source>
</reference>
<dbReference type="PANTHER" id="PTHR34135">
    <property type="entry name" value="LYSOZYME"/>
    <property type="match status" value="1"/>
</dbReference>
<proteinExistence type="inferred from homology"/>
<dbReference type="InterPro" id="IPR017853">
    <property type="entry name" value="GH"/>
</dbReference>
<dbReference type="Proteomes" id="UP000306602">
    <property type="component" value="Unassembled WGS sequence"/>
</dbReference>
<feature type="signal peptide" evidence="4">
    <location>
        <begin position="1"/>
        <end position="20"/>
    </location>
</feature>
<dbReference type="InterPro" id="IPR018077">
    <property type="entry name" value="Glyco_hydro_fam25_subgr"/>
</dbReference>
<evidence type="ECO:0000256" key="3">
    <source>
        <dbReference type="ARBA" id="ARBA00023295"/>
    </source>
</evidence>
<dbReference type="Gene3D" id="3.20.20.80">
    <property type="entry name" value="Glycosidases"/>
    <property type="match status" value="1"/>
</dbReference>
<sequence>MRRAFLLICLLILSACGAPSSDPGGRTTIGDRDPVNFRGRAPSSFAVRGIDVARFQKKVDWARARKAGVEFAFIKATEGGDLRDPMFRTHWRGAQRAGVRRGAYHFYYFCTPPEVQARWFIRTVPKTAGALPPVLDMEWNPFSPTCQRRPTGQIVRGEMRVFLEMVERHYGQKPIIYTTPGFYDDAGLGAFSDYEFWLRTTAKTPREAYPGQSWRFWQYTATGILPGTPGDVDINVFNGSRDFWESWLSQRAR</sequence>
<dbReference type="GO" id="GO:0009253">
    <property type="term" value="P:peptidoglycan catabolic process"/>
    <property type="evidence" value="ECO:0007669"/>
    <property type="project" value="InterPro"/>
</dbReference>
<comment type="similarity">
    <text evidence="1">Belongs to the glycosyl hydrolase 25 family.</text>
</comment>
<organism evidence="5 6">
    <name type="scientific">Aliishimia ponticola</name>
    <dbReference type="NCBI Taxonomy" id="2499833"/>
    <lineage>
        <taxon>Bacteria</taxon>
        <taxon>Pseudomonadati</taxon>
        <taxon>Pseudomonadota</taxon>
        <taxon>Alphaproteobacteria</taxon>
        <taxon>Rhodobacterales</taxon>
        <taxon>Paracoccaceae</taxon>
        <taxon>Aliishimia</taxon>
    </lineage>
</organism>
<keyword evidence="6" id="KW-1185">Reference proteome</keyword>
<dbReference type="GO" id="GO:0016052">
    <property type="term" value="P:carbohydrate catabolic process"/>
    <property type="evidence" value="ECO:0007669"/>
    <property type="project" value="TreeGrafter"/>
</dbReference>